<dbReference type="InterPro" id="IPR027417">
    <property type="entry name" value="P-loop_NTPase"/>
</dbReference>
<accession>A0A365U7I7</accession>
<name>A0A365U7I7_9RHOB</name>
<proteinExistence type="predicted"/>
<keyword evidence="2" id="KW-1185">Reference proteome</keyword>
<dbReference type="RefSeq" id="WP_113289626.1">
    <property type="nucleotide sequence ID" value="NZ_QNTQ01000010.1"/>
</dbReference>
<dbReference type="SUPFAM" id="SSF52540">
    <property type="entry name" value="P-loop containing nucleoside triphosphate hydrolases"/>
    <property type="match status" value="1"/>
</dbReference>
<reference evidence="1 2" key="1">
    <citation type="submission" date="2018-07" db="EMBL/GenBank/DDBJ databases">
        <title>Rhodosalinus sp. strain E84T genomic sequence and assembly.</title>
        <authorList>
            <person name="Liu Z.-W."/>
            <person name="Lu D.-C."/>
        </authorList>
    </citation>
    <scope>NUCLEOTIDE SEQUENCE [LARGE SCALE GENOMIC DNA]</scope>
    <source>
        <strain evidence="1 2">E84</strain>
    </source>
</reference>
<dbReference type="AlphaFoldDB" id="A0A365U7I7"/>
<protein>
    <recommendedName>
        <fullName evidence="3">Sulfotransferase family protein</fullName>
    </recommendedName>
</protein>
<evidence type="ECO:0000313" key="1">
    <source>
        <dbReference type="EMBL" id="RBI84587.1"/>
    </source>
</evidence>
<evidence type="ECO:0000313" key="2">
    <source>
        <dbReference type="Proteomes" id="UP000253370"/>
    </source>
</evidence>
<sequence>MGRRIILHIGSPKCGSTYLQQVMVQNRPRLLKRGIRYPHDGGSHPGNAADLASVDAARLDAWFADGVHTVVLSHEDLYGLPKRGDALAALAPATGVEVQLVAFLRPFSEFVFGDYSQFMKQHFETFLARREAYEGRDFRAFAERRIRNLTPAAFLRNWSKRFPERPLILASHRRIRPVIEELLGPDEQMDWELHPTRANRSLRMEDCDRIAAMMRDPEVSDAEIRAAFREAFHRTDLPDAGRTEERRAWLEAQFEEQNRLLRQQFGYDNTLQRERG</sequence>
<dbReference type="Proteomes" id="UP000253370">
    <property type="component" value="Unassembled WGS sequence"/>
</dbReference>
<dbReference type="EMBL" id="QNTQ01000010">
    <property type="protein sequence ID" value="RBI84587.1"/>
    <property type="molecule type" value="Genomic_DNA"/>
</dbReference>
<gene>
    <name evidence="1" type="ORF">DRV85_11555</name>
</gene>
<dbReference type="OrthoDB" id="547419at2"/>
<evidence type="ECO:0008006" key="3">
    <source>
        <dbReference type="Google" id="ProtNLM"/>
    </source>
</evidence>
<organism evidence="1 2">
    <name type="scientific">Rhodosalinus halophilus</name>
    <dbReference type="NCBI Taxonomy" id="2259333"/>
    <lineage>
        <taxon>Bacteria</taxon>
        <taxon>Pseudomonadati</taxon>
        <taxon>Pseudomonadota</taxon>
        <taxon>Alphaproteobacteria</taxon>
        <taxon>Rhodobacterales</taxon>
        <taxon>Paracoccaceae</taxon>
        <taxon>Rhodosalinus</taxon>
    </lineage>
</organism>
<comment type="caution">
    <text evidence="1">The sequence shown here is derived from an EMBL/GenBank/DDBJ whole genome shotgun (WGS) entry which is preliminary data.</text>
</comment>